<evidence type="ECO:0000256" key="1">
    <source>
        <dbReference type="SAM" id="SignalP"/>
    </source>
</evidence>
<keyword evidence="3" id="KW-1185">Reference proteome</keyword>
<dbReference type="Pfam" id="PF22086">
    <property type="entry name" value="DUF6940"/>
    <property type="match status" value="1"/>
</dbReference>
<dbReference type="Proteomes" id="UP001190700">
    <property type="component" value="Unassembled WGS sequence"/>
</dbReference>
<protein>
    <submittedName>
        <fullName evidence="2">Uncharacterized protein</fullName>
    </submittedName>
</protein>
<evidence type="ECO:0000313" key="2">
    <source>
        <dbReference type="EMBL" id="KAK3261146.1"/>
    </source>
</evidence>
<gene>
    <name evidence="2" type="ORF">CYMTET_29937</name>
</gene>
<name>A0AAE0FJT9_9CHLO</name>
<dbReference type="AlphaFoldDB" id="A0AAE0FJT9"/>
<comment type="caution">
    <text evidence="2">The sequence shown here is derived from an EMBL/GenBank/DDBJ whole genome shotgun (WGS) entry which is preliminary data.</text>
</comment>
<dbReference type="InterPro" id="IPR054220">
    <property type="entry name" value="DUF6940"/>
</dbReference>
<evidence type="ECO:0000313" key="3">
    <source>
        <dbReference type="Proteomes" id="UP001190700"/>
    </source>
</evidence>
<reference evidence="2 3" key="1">
    <citation type="journal article" date="2015" name="Genome Biol. Evol.">
        <title>Comparative Genomics of a Bacterivorous Green Alga Reveals Evolutionary Causalities and Consequences of Phago-Mixotrophic Mode of Nutrition.</title>
        <authorList>
            <person name="Burns J.A."/>
            <person name="Paasch A."/>
            <person name="Narechania A."/>
            <person name="Kim E."/>
        </authorList>
    </citation>
    <scope>NUCLEOTIDE SEQUENCE [LARGE SCALE GENOMIC DNA]</scope>
    <source>
        <strain evidence="2 3">PLY_AMNH</strain>
    </source>
</reference>
<accession>A0AAE0FJT9</accession>
<proteinExistence type="predicted"/>
<feature type="signal peptide" evidence="1">
    <location>
        <begin position="1"/>
        <end position="21"/>
    </location>
</feature>
<dbReference type="EMBL" id="LGRX02017119">
    <property type="protein sequence ID" value="KAK3261146.1"/>
    <property type="molecule type" value="Genomic_DNA"/>
</dbReference>
<feature type="chain" id="PRO_5042103360" evidence="1">
    <location>
        <begin position="22"/>
        <end position="147"/>
    </location>
</feature>
<keyword evidence="1" id="KW-0732">Signal</keyword>
<organism evidence="2 3">
    <name type="scientific">Cymbomonas tetramitiformis</name>
    <dbReference type="NCBI Taxonomy" id="36881"/>
    <lineage>
        <taxon>Eukaryota</taxon>
        <taxon>Viridiplantae</taxon>
        <taxon>Chlorophyta</taxon>
        <taxon>Pyramimonadophyceae</taxon>
        <taxon>Pyramimonadales</taxon>
        <taxon>Pyramimonadaceae</taxon>
        <taxon>Cymbomonas</taxon>
    </lineage>
</organism>
<sequence length="147" mass="16807">MKGFTRALFGSVLLFASPISSQLSMRSTRDLTHHSRSVMRNVMKDEDGEGVGATVVYEAKHEDIPAHYAVKYTIQAIYDGRQRSTLSWSMALQLWQDDSEFRIMCTNVLRRSSFPAFFWETPPLTQADLQSPFEFVLVNSPQLVEVR</sequence>